<reference evidence="6 7" key="1">
    <citation type="journal article" date="2014" name="Genome Announc.">
        <title>Draft Genome Sequence of Kocuria palustris PEL.</title>
        <authorList>
            <person name="Sharma G."/>
            <person name="Khatri I."/>
            <person name="Subramanian S."/>
        </authorList>
    </citation>
    <scope>NUCLEOTIDE SEQUENCE [LARGE SCALE GENOMIC DNA]</scope>
    <source>
        <strain evidence="6 7">PEL</strain>
    </source>
</reference>
<name>M2YDB9_9MICC</name>
<evidence type="ECO:0000256" key="1">
    <source>
        <dbReference type="ARBA" id="ARBA00004141"/>
    </source>
</evidence>
<evidence type="ECO:0000256" key="5">
    <source>
        <dbReference type="SAM" id="Phobius"/>
    </source>
</evidence>
<sequence>MAIRGEDPESLPEIIVILVLLLIIMPVLAAAQKKPGTALRENRIPLGAAATTISVLLSLSTLARLIIFALTGASWVDPVAGLITAAFALPEGQETWQGDNEVTPD</sequence>
<comment type="caution">
    <text evidence="6">The sequence shown here is derived from an EMBL/GenBank/DDBJ whole genome shotgun (WGS) entry which is preliminary data.</text>
</comment>
<dbReference type="Gene3D" id="1.20.1510.10">
    <property type="entry name" value="Cation efflux protein transmembrane domain"/>
    <property type="match status" value="1"/>
</dbReference>
<dbReference type="InterPro" id="IPR027469">
    <property type="entry name" value="Cation_efflux_TMD_sf"/>
</dbReference>
<keyword evidence="7" id="KW-1185">Reference proteome</keyword>
<keyword evidence="3 5" id="KW-1133">Transmembrane helix</keyword>
<comment type="subcellular location">
    <subcellularLocation>
        <location evidence="1">Membrane</location>
        <topology evidence="1">Multi-pass membrane protein</topology>
    </subcellularLocation>
</comment>
<evidence type="ECO:0000256" key="3">
    <source>
        <dbReference type="ARBA" id="ARBA00022989"/>
    </source>
</evidence>
<accession>M2YDB9</accession>
<feature type="transmembrane region" description="Helical" evidence="5">
    <location>
        <begin position="14"/>
        <end position="32"/>
    </location>
</feature>
<feature type="transmembrane region" description="Helical" evidence="5">
    <location>
        <begin position="44"/>
        <end position="70"/>
    </location>
</feature>
<dbReference type="EMBL" id="ANHZ02000013">
    <property type="protein sequence ID" value="EME36525.1"/>
    <property type="molecule type" value="Genomic_DNA"/>
</dbReference>
<evidence type="ECO:0008006" key="8">
    <source>
        <dbReference type="Google" id="ProtNLM"/>
    </source>
</evidence>
<proteinExistence type="predicted"/>
<dbReference type="SUPFAM" id="SSF161111">
    <property type="entry name" value="Cation efflux protein transmembrane domain-like"/>
    <property type="match status" value="1"/>
</dbReference>
<keyword evidence="4 5" id="KW-0472">Membrane</keyword>
<evidence type="ECO:0000256" key="4">
    <source>
        <dbReference type="ARBA" id="ARBA00023136"/>
    </source>
</evidence>
<dbReference type="Proteomes" id="UP000009877">
    <property type="component" value="Unassembled WGS sequence"/>
</dbReference>
<evidence type="ECO:0000313" key="7">
    <source>
        <dbReference type="Proteomes" id="UP000009877"/>
    </source>
</evidence>
<evidence type="ECO:0000313" key="6">
    <source>
        <dbReference type="EMBL" id="EME36525.1"/>
    </source>
</evidence>
<keyword evidence="2 5" id="KW-0812">Transmembrane</keyword>
<dbReference type="AlphaFoldDB" id="M2YDB9"/>
<gene>
    <name evidence="6" type="ORF">C884_00373</name>
</gene>
<organism evidence="6 7">
    <name type="scientific">Kocuria palustris PEL</name>
    <dbReference type="NCBI Taxonomy" id="1236550"/>
    <lineage>
        <taxon>Bacteria</taxon>
        <taxon>Bacillati</taxon>
        <taxon>Actinomycetota</taxon>
        <taxon>Actinomycetes</taxon>
        <taxon>Micrococcales</taxon>
        <taxon>Micrococcaceae</taxon>
        <taxon>Kocuria</taxon>
    </lineage>
</organism>
<evidence type="ECO:0000256" key="2">
    <source>
        <dbReference type="ARBA" id="ARBA00022692"/>
    </source>
</evidence>
<dbReference type="GO" id="GO:0016020">
    <property type="term" value="C:membrane"/>
    <property type="evidence" value="ECO:0007669"/>
    <property type="project" value="UniProtKB-SubCell"/>
</dbReference>
<dbReference type="RefSeq" id="WP_006214791.1">
    <property type="nucleotide sequence ID" value="NZ_ANHZ02000013.1"/>
</dbReference>
<protein>
    <recommendedName>
        <fullName evidence="8">Integral membrane protein</fullName>
    </recommendedName>
</protein>